<accession>A0A9D4BDQ0</accession>
<dbReference type="AlphaFoldDB" id="A0A9D4BDQ0"/>
<gene>
    <name evidence="2" type="ORF">DPMN_074030</name>
</gene>
<dbReference type="Proteomes" id="UP000828390">
    <property type="component" value="Unassembled WGS sequence"/>
</dbReference>
<dbReference type="EMBL" id="JAIWYP010000015">
    <property type="protein sequence ID" value="KAH3699075.1"/>
    <property type="molecule type" value="Genomic_DNA"/>
</dbReference>
<comment type="caution">
    <text evidence="2">The sequence shown here is derived from an EMBL/GenBank/DDBJ whole genome shotgun (WGS) entry which is preliminary data.</text>
</comment>
<protein>
    <submittedName>
        <fullName evidence="2">Uncharacterized protein</fullName>
    </submittedName>
</protein>
<organism evidence="2 3">
    <name type="scientific">Dreissena polymorpha</name>
    <name type="common">Zebra mussel</name>
    <name type="synonym">Mytilus polymorpha</name>
    <dbReference type="NCBI Taxonomy" id="45954"/>
    <lineage>
        <taxon>Eukaryota</taxon>
        <taxon>Metazoa</taxon>
        <taxon>Spiralia</taxon>
        <taxon>Lophotrochozoa</taxon>
        <taxon>Mollusca</taxon>
        <taxon>Bivalvia</taxon>
        <taxon>Autobranchia</taxon>
        <taxon>Heteroconchia</taxon>
        <taxon>Euheterodonta</taxon>
        <taxon>Imparidentia</taxon>
        <taxon>Neoheterodontei</taxon>
        <taxon>Myida</taxon>
        <taxon>Dreissenoidea</taxon>
        <taxon>Dreissenidae</taxon>
        <taxon>Dreissena</taxon>
    </lineage>
</organism>
<sequence>MLSSPSVPSQTWFYPLIGTDAIADTRKSQPPCSAERPRGSSSSDCEKSAASRIAQLTNGCVFVGRLAARSLGRTSAAAATRLTCEQTVASWTTHRGDNTH</sequence>
<reference evidence="2" key="2">
    <citation type="submission" date="2020-11" db="EMBL/GenBank/DDBJ databases">
        <authorList>
            <person name="McCartney M.A."/>
            <person name="Auch B."/>
            <person name="Kono T."/>
            <person name="Mallez S."/>
            <person name="Becker A."/>
            <person name="Gohl D.M."/>
            <person name="Silverstein K.A.T."/>
            <person name="Koren S."/>
            <person name="Bechman K.B."/>
            <person name="Herman A."/>
            <person name="Abrahante J.E."/>
            <person name="Garbe J."/>
        </authorList>
    </citation>
    <scope>NUCLEOTIDE SEQUENCE</scope>
    <source>
        <strain evidence="2">Duluth1</strain>
        <tissue evidence="2">Whole animal</tissue>
    </source>
</reference>
<feature type="region of interest" description="Disordered" evidence="1">
    <location>
        <begin position="24"/>
        <end position="48"/>
    </location>
</feature>
<proteinExistence type="predicted"/>
<keyword evidence="3" id="KW-1185">Reference proteome</keyword>
<evidence type="ECO:0000256" key="1">
    <source>
        <dbReference type="SAM" id="MobiDB-lite"/>
    </source>
</evidence>
<name>A0A9D4BDQ0_DREPO</name>
<reference evidence="2" key="1">
    <citation type="journal article" date="2019" name="bioRxiv">
        <title>The Genome of the Zebra Mussel, Dreissena polymorpha: A Resource for Invasive Species Research.</title>
        <authorList>
            <person name="McCartney M.A."/>
            <person name="Auch B."/>
            <person name="Kono T."/>
            <person name="Mallez S."/>
            <person name="Zhang Y."/>
            <person name="Obille A."/>
            <person name="Becker A."/>
            <person name="Abrahante J.E."/>
            <person name="Garbe J."/>
            <person name="Badalamenti J.P."/>
            <person name="Herman A."/>
            <person name="Mangelson H."/>
            <person name="Liachko I."/>
            <person name="Sullivan S."/>
            <person name="Sone E.D."/>
            <person name="Koren S."/>
            <person name="Silverstein K.A.T."/>
            <person name="Beckman K.B."/>
            <person name="Gohl D.M."/>
        </authorList>
    </citation>
    <scope>NUCLEOTIDE SEQUENCE</scope>
    <source>
        <strain evidence="2">Duluth1</strain>
        <tissue evidence="2">Whole animal</tissue>
    </source>
</reference>
<evidence type="ECO:0000313" key="2">
    <source>
        <dbReference type="EMBL" id="KAH3699075.1"/>
    </source>
</evidence>
<evidence type="ECO:0000313" key="3">
    <source>
        <dbReference type="Proteomes" id="UP000828390"/>
    </source>
</evidence>